<proteinExistence type="predicted"/>
<accession>A0ACB9SHP7</accession>
<evidence type="ECO:0000313" key="1">
    <source>
        <dbReference type="EMBL" id="KAI4454814.1"/>
    </source>
</evidence>
<evidence type="ECO:0000313" key="2">
    <source>
        <dbReference type="Proteomes" id="UP001056778"/>
    </source>
</evidence>
<dbReference type="EMBL" id="CM043023">
    <property type="protein sequence ID" value="KAI4454814.1"/>
    <property type="molecule type" value="Genomic_DNA"/>
</dbReference>
<comment type="caution">
    <text evidence="1">The sequence shown here is derived from an EMBL/GenBank/DDBJ whole genome shotgun (WGS) entry which is preliminary data.</text>
</comment>
<protein>
    <submittedName>
        <fullName evidence="1">Riia domain-containing protein 1</fullName>
    </submittedName>
</protein>
<gene>
    <name evidence="1" type="ORF">MML48_9g00010140</name>
</gene>
<organism evidence="1 2">
    <name type="scientific">Holotrichia oblita</name>
    <name type="common">Chafer beetle</name>
    <dbReference type="NCBI Taxonomy" id="644536"/>
    <lineage>
        <taxon>Eukaryota</taxon>
        <taxon>Metazoa</taxon>
        <taxon>Ecdysozoa</taxon>
        <taxon>Arthropoda</taxon>
        <taxon>Hexapoda</taxon>
        <taxon>Insecta</taxon>
        <taxon>Pterygota</taxon>
        <taxon>Neoptera</taxon>
        <taxon>Endopterygota</taxon>
        <taxon>Coleoptera</taxon>
        <taxon>Polyphaga</taxon>
        <taxon>Scarabaeiformia</taxon>
        <taxon>Scarabaeidae</taxon>
        <taxon>Melolonthinae</taxon>
        <taxon>Holotrichia</taxon>
    </lineage>
</organism>
<name>A0ACB9SHP7_HOLOL</name>
<dbReference type="Proteomes" id="UP001056778">
    <property type="component" value="Chromosome 9"/>
</dbReference>
<reference evidence="1" key="1">
    <citation type="submission" date="2022-04" db="EMBL/GenBank/DDBJ databases">
        <title>Chromosome-scale genome assembly of Holotrichia oblita Faldermann.</title>
        <authorList>
            <person name="Rongchong L."/>
        </authorList>
    </citation>
    <scope>NUCLEOTIDE SEQUENCE</scope>
    <source>
        <strain evidence="1">81SQS9</strain>
    </source>
</reference>
<sequence length="347" mass="40033">MEKTQIKINPVKPKTSDISKMSAKLSTKQSDTKEGINLKSNDHFTGHTPNASQKSSKATESIQEKHSSKTNKKVSTTEKISGSKTSAAVLDQIKSPRSSKDDSDQPRGEIIEELQLIEKSIYVGLFKKYYYIKHQSNDEPPIDDRKFYSLQKAKDYISEGANFLLHRYLARTIYIGSFELSTMYINGDMCRNIYNCTGPESKLINDRRIDICTIYRTIIEECGIEHRCTTILTLKGQIVNQIWEGTNYLLQINPLLDVDNYKIVGNEEILLKHAWESDMQLMSKYLDEKVANEIKIKSYMIDHPEFRNMITDYIHTILLLKPEDIIDFTISHFLSFAPQFLPQNDYF</sequence>
<keyword evidence="2" id="KW-1185">Reference proteome</keyword>